<comment type="caution">
    <text evidence="8">The sequence shown here is derived from an EMBL/GenBank/DDBJ whole genome shotgun (WGS) entry which is preliminary data.</text>
</comment>
<dbReference type="GO" id="GO:0020037">
    <property type="term" value="F:heme binding"/>
    <property type="evidence" value="ECO:0007669"/>
    <property type="project" value="InterPro"/>
</dbReference>
<evidence type="ECO:0000256" key="3">
    <source>
        <dbReference type="ARBA" id="ARBA00022748"/>
    </source>
</evidence>
<name>A0A3A4NSF5_ABYX5</name>
<evidence type="ECO:0000259" key="7">
    <source>
        <dbReference type="Pfam" id="PF01578"/>
    </source>
</evidence>
<evidence type="ECO:0000256" key="6">
    <source>
        <dbReference type="SAM" id="Phobius"/>
    </source>
</evidence>
<keyword evidence="4 6" id="KW-1133">Transmembrane helix</keyword>
<reference evidence="8 9" key="1">
    <citation type="journal article" date="2017" name="ISME J.">
        <title>Energy and carbon metabolisms in a deep terrestrial subsurface fluid microbial community.</title>
        <authorList>
            <person name="Momper L."/>
            <person name="Jungbluth S.P."/>
            <person name="Lee M.D."/>
            <person name="Amend J.P."/>
        </authorList>
    </citation>
    <scope>NUCLEOTIDE SEQUENCE [LARGE SCALE GENOMIC DNA]</scope>
    <source>
        <strain evidence="8">SURF_5</strain>
    </source>
</reference>
<comment type="subcellular location">
    <subcellularLocation>
        <location evidence="1">Membrane</location>
        <topology evidence="1">Multi-pass membrane protein</topology>
    </subcellularLocation>
</comment>
<feature type="transmembrane region" description="Helical" evidence="6">
    <location>
        <begin position="231"/>
        <end position="250"/>
    </location>
</feature>
<dbReference type="PANTHER" id="PTHR30071:SF1">
    <property type="entry name" value="CYTOCHROME B_B6 PROTEIN-RELATED"/>
    <property type="match status" value="1"/>
</dbReference>
<dbReference type="Proteomes" id="UP000265882">
    <property type="component" value="Unassembled WGS sequence"/>
</dbReference>
<evidence type="ECO:0000256" key="5">
    <source>
        <dbReference type="ARBA" id="ARBA00023136"/>
    </source>
</evidence>
<sequence>MQPAAIRNPRPTHKKQASRSFMLQNRNKLAMNTAVQTLLQRDSLFLVIELRALWVSIALQMLAAMAYLRWLISPRDKTGRSARRLLFTATLILSLIILCRTVQAGRPPYQTLYESLLWFSWSALLAYLVVERSFESIHAAGFPVAVIAAAACLYAVLGRDPALEPLPPALQSQWFLWHVIIAFISYAVFVVAFAVELAHVSLVGLLPYRILKRYRMESEAAARFHRSAHRLVLFGFPLLTFGIVTGAAWAEQAWGRYWSWDPKETWSLITWTVYALYLHAMTMGRWRGGRASALNILGFVCMVMTFLGVNWISRLLGIPSLHAY</sequence>
<dbReference type="GO" id="GO:0017004">
    <property type="term" value="P:cytochrome complex assembly"/>
    <property type="evidence" value="ECO:0007669"/>
    <property type="project" value="UniProtKB-KW"/>
</dbReference>
<gene>
    <name evidence="8" type="primary">ccsB</name>
    <name evidence="8" type="ORF">C4520_06380</name>
</gene>
<dbReference type="NCBIfam" id="TIGR03144">
    <property type="entry name" value="cytochr_II_ccsB"/>
    <property type="match status" value="1"/>
</dbReference>
<evidence type="ECO:0000313" key="8">
    <source>
        <dbReference type="EMBL" id="RJP23377.1"/>
    </source>
</evidence>
<feature type="transmembrane region" description="Helical" evidence="6">
    <location>
        <begin position="177"/>
        <end position="210"/>
    </location>
</feature>
<dbReference type="AlphaFoldDB" id="A0A3A4NSF5"/>
<feature type="transmembrane region" description="Helical" evidence="6">
    <location>
        <begin position="84"/>
        <end position="105"/>
    </location>
</feature>
<evidence type="ECO:0000256" key="2">
    <source>
        <dbReference type="ARBA" id="ARBA00022692"/>
    </source>
</evidence>
<feature type="transmembrane region" description="Helical" evidence="6">
    <location>
        <begin position="293"/>
        <end position="312"/>
    </location>
</feature>
<evidence type="ECO:0000256" key="4">
    <source>
        <dbReference type="ARBA" id="ARBA00022989"/>
    </source>
</evidence>
<accession>A0A3A4NSF5</accession>
<protein>
    <submittedName>
        <fullName evidence="8">C-type cytochrome biogenesis protein CcsB</fullName>
    </submittedName>
</protein>
<dbReference type="Pfam" id="PF01578">
    <property type="entry name" value="Cytochrom_C_asm"/>
    <property type="match status" value="1"/>
</dbReference>
<feature type="transmembrane region" description="Helical" evidence="6">
    <location>
        <begin position="265"/>
        <end position="281"/>
    </location>
</feature>
<keyword evidence="3" id="KW-0201">Cytochrome c-type biogenesis</keyword>
<keyword evidence="2 6" id="KW-0812">Transmembrane</keyword>
<dbReference type="InterPro" id="IPR045062">
    <property type="entry name" value="Cyt_c_biogenesis_CcsA/CcmC"/>
</dbReference>
<organism evidence="8 9">
    <name type="scientific">Abyssobacteria bacterium (strain SURF_5)</name>
    <dbReference type="NCBI Taxonomy" id="2093360"/>
    <lineage>
        <taxon>Bacteria</taxon>
        <taxon>Pseudomonadati</taxon>
        <taxon>Candidatus Hydrogenedentota</taxon>
        <taxon>Candidatus Abyssobacteria</taxon>
    </lineage>
</organism>
<feature type="transmembrane region" description="Helical" evidence="6">
    <location>
        <begin position="111"/>
        <end position="130"/>
    </location>
</feature>
<dbReference type="InterPro" id="IPR002541">
    <property type="entry name" value="Cyt_c_assembly"/>
</dbReference>
<proteinExistence type="predicted"/>
<evidence type="ECO:0000313" key="9">
    <source>
        <dbReference type="Proteomes" id="UP000265882"/>
    </source>
</evidence>
<dbReference type="PANTHER" id="PTHR30071">
    <property type="entry name" value="HEME EXPORTER PROTEIN C"/>
    <property type="match status" value="1"/>
</dbReference>
<dbReference type="InterPro" id="IPR017562">
    <property type="entry name" value="Cyt_c_biogenesis_CcsA"/>
</dbReference>
<dbReference type="EMBL" id="QZKU01000046">
    <property type="protein sequence ID" value="RJP23377.1"/>
    <property type="molecule type" value="Genomic_DNA"/>
</dbReference>
<feature type="transmembrane region" description="Helical" evidence="6">
    <location>
        <begin position="137"/>
        <end position="157"/>
    </location>
</feature>
<dbReference type="GO" id="GO:0005886">
    <property type="term" value="C:plasma membrane"/>
    <property type="evidence" value="ECO:0007669"/>
    <property type="project" value="TreeGrafter"/>
</dbReference>
<evidence type="ECO:0000256" key="1">
    <source>
        <dbReference type="ARBA" id="ARBA00004141"/>
    </source>
</evidence>
<feature type="domain" description="Cytochrome c assembly protein" evidence="7">
    <location>
        <begin position="111"/>
        <end position="313"/>
    </location>
</feature>
<feature type="transmembrane region" description="Helical" evidence="6">
    <location>
        <begin position="52"/>
        <end position="72"/>
    </location>
</feature>
<keyword evidence="5 6" id="KW-0472">Membrane</keyword>